<dbReference type="Proteomes" id="UP000203589">
    <property type="component" value="Plasmid pSMS3-1"/>
</dbReference>
<dbReference type="InterPro" id="IPR006680">
    <property type="entry name" value="Amidohydro-rel"/>
</dbReference>
<keyword evidence="3" id="KW-0378">Hydrolase</keyword>
<dbReference type="Gene3D" id="3.20.20.140">
    <property type="entry name" value="Metal-dependent hydrolases"/>
    <property type="match status" value="2"/>
</dbReference>
<dbReference type="InterPro" id="IPR011059">
    <property type="entry name" value="Metal-dep_hydrolase_composite"/>
</dbReference>
<dbReference type="Pfam" id="PF01979">
    <property type="entry name" value="Amidohydro_1"/>
    <property type="match status" value="1"/>
</dbReference>
<dbReference type="PANTHER" id="PTHR11647:SF1">
    <property type="entry name" value="COLLAPSIN RESPONSE MEDIATOR PROTEIN"/>
    <property type="match status" value="1"/>
</dbReference>
<sequence length="472" mass="49185">MTRKAQGVIRNATVLDPVNGVNRIADLLFDNGRIVELDPSEAIVATHEVDATGLLVVPGIIDIHVHASPWLGGRHAHKMLATAGVTTALEMAGPIDGMIDIAANYGAGLNMACINYVRPEHTVDSTDPDASELSDLLNASLDSGAIGLKLLGGHYPLTPDATAATIRVAAEVGAYVAFHAGTLESGSHIEGMIEACDLAAGNPLHLPHINSYTRGAKRDAMEEGELALSTLLEHPNIWSESYLSPINAASAKCSNGAPGSLTTKVCLERGGYTPDEAGLEKAISDGWALLNVESDARVELAVGPDAVRAWRDAGTNLGVSFAVNPSEPRLRLATARNVDRGFVVDALATDGGGIPRNVIIDMGLSLVRLDAISIEDFVVKSSVTPARILGLTSKGHLGPGADADITIIDVERQRPVASFVGGEPVLCNGRVVGTGTRLITTPQGRKAAVAHGIAGPIVELGTMLPDRKIEAT</sequence>
<accession>A0A222EAS0</accession>
<comment type="cofactor">
    <cofactor evidence="1">
        <name>Zn(2+)</name>
        <dbReference type="ChEBI" id="CHEBI:29105"/>
    </cofactor>
</comment>
<evidence type="ECO:0000259" key="2">
    <source>
        <dbReference type="Pfam" id="PF01979"/>
    </source>
</evidence>
<protein>
    <submittedName>
        <fullName evidence="3">Dihydroorotase</fullName>
        <ecNumber evidence="3">3.5.2.3</ecNumber>
    </submittedName>
</protein>
<gene>
    <name evidence="3" type="ORF">ANTHELSMS3_04806</name>
</gene>
<dbReference type="SUPFAM" id="SSF51338">
    <property type="entry name" value="Composite domain of metallo-dependent hydrolases"/>
    <property type="match status" value="2"/>
</dbReference>
<dbReference type="AlphaFoldDB" id="A0A222EAS0"/>
<keyword evidence="3" id="KW-0614">Plasmid</keyword>
<dbReference type="InterPro" id="IPR050378">
    <property type="entry name" value="Metallo-dep_Hydrolases_sf"/>
</dbReference>
<dbReference type="KEGG" id="aht:ANTHELSMS3_04806"/>
<feature type="domain" description="Amidohydrolase-related" evidence="2">
    <location>
        <begin position="55"/>
        <end position="431"/>
    </location>
</feature>
<evidence type="ECO:0000313" key="4">
    <source>
        <dbReference type="Proteomes" id="UP000203589"/>
    </source>
</evidence>
<organism evidence="3 4">
    <name type="scientific">Antarctobacter heliothermus</name>
    <dbReference type="NCBI Taxonomy" id="74033"/>
    <lineage>
        <taxon>Bacteria</taxon>
        <taxon>Pseudomonadati</taxon>
        <taxon>Pseudomonadota</taxon>
        <taxon>Alphaproteobacteria</taxon>
        <taxon>Rhodobacterales</taxon>
        <taxon>Roseobacteraceae</taxon>
        <taxon>Antarctobacter</taxon>
    </lineage>
</organism>
<dbReference type="EC" id="3.5.2.3" evidence="3"/>
<reference evidence="3 4" key="1">
    <citation type="submission" date="2017-07" db="EMBL/GenBank/DDBJ databases">
        <title>Genome Sequence of Antarctobacter heliothermus Strain SMS3 Isolated from a culture of the Diatom Skeletonema marinoi.</title>
        <authorList>
            <person name="Topel M."/>
            <person name="Pinder M.I.M."/>
            <person name="Johansson O.N."/>
            <person name="Kourtchenko O."/>
            <person name="Godhe A."/>
            <person name="Clarke A.K."/>
        </authorList>
    </citation>
    <scope>NUCLEOTIDE SEQUENCE [LARGE SCALE GENOMIC DNA]</scope>
    <source>
        <strain evidence="3 4">SMS3</strain>
        <plasmid evidence="4">Plasmid psms3-1</plasmid>
    </source>
</reference>
<name>A0A222EAS0_9RHOB</name>
<keyword evidence="4" id="KW-1185">Reference proteome</keyword>
<evidence type="ECO:0000313" key="3">
    <source>
        <dbReference type="EMBL" id="ASP23200.1"/>
    </source>
</evidence>
<dbReference type="Gene3D" id="2.30.40.10">
    <property type="entry name" value="Urease, subunit C, domain 1"/>
    <property type="match status" value="1"/>
</dbReference>
<dbReference type="SUPFAM" id="SSF51556">
    <property type="entry name" value="Metallo-dependent hydrolases"/>
    <property type="match status" value="1"/>
</dbReference>
<evidence type="ECO:0000256" key="1">
    <source>
        <dbReference type="ARBA" id="ARBA00001947"/>
    </source>
</evidence>
<proteinExistence type="predicted"/>
<dbReference type="PANTHER" id="PTHR11647">
    <property type="entry name" value="HYDRANTOINASE/DIHYDROPYRIMIDINASE FAMILY MEMBER"/>
    <property type="match status" value="1"/>
</dbReference>
<dbReference type="GO" id="GO:0004151">
    <property type="term" value="F:dihydroorotase activity"/>
    <property type="evidence" value="ECO:0007669"/>
    <property type="project" value="UniProtKB-EC"/>
</dbReference>
<dbReference type="EMBL" id="CP022541">
    <property type="protein sequence ID" value="ASP23200.1"/>
    <property type="molecule type" value="Genomic_DNA"/>
</dbReference>
<dbReference type="InterPro" id="IPR032466">
    <property type="entry name" value="Metal_Hydrolase"/>
</dbReference>
<geneLocation type="plasmid" evidence="4">
    <name>psms3-1</name>
</geneLocation>